<dbReference type="PROSITE" id="PS50977">
    <property type="entry name" value="HTH_TETR_2"/>
    <property type="match status" value="1"/>
</dbReference>
<proteinExistence type="predicted"/>
<comment type="caution">
    <text evidence="7">The sequence shown here is derived from an EMBL/GenBank/DDBJ whole genome shotgun (WGS) entry which is preliminary data.</text>
</comment>
<keyword evidence="2" id="KW-0805">Transcription regulation</keyword>
<dbReference type="EMBL" id="LWIC01000003">
    <property type="protein sequence ID" value="ORM28322.1"/>
    <property type="molecule type" value="Genomic_DNA"/>
</dbReference>
<accession>A0AAE5MJC6</accession>
<dbReference type="PRINTS" id="PR00455">
    <property type="entry name" value="HTHTETR"/>
</dbReference>
<dbReference type="PANTHER" id="PTHR30055">
    <property type="entry name" value="HTH-TYPE TRANSCRIPTIONAL REGULATOR RUTR"/>
    <property type="match status" value="1"/>
</dbReference>
<evidence type="ECO:0000256" key="4">
    <source>
        <dbReference type="ARBA" id="ARBA00023163"/>
    </source>
</evidence>
<dbReference type="InterPro" id="IPR009057">
    <property type="entry name" value="Homeodomain-like_sf"/>
</dbReference>
<dbReference type="PANTHER" id="PTHR30055:SF175">
    <property type="entry name" value="HTH-TYPE TRANSCRIPTIONAL REPRESSOR KSTR2"/>
    <property type="match status" value="1"/>
</dbReference>
<dbReference type="Gene3D" id="1.10.357.10">
    <property type="entry name" value="Tetracycline Repressor, domain 2"/>
    <property type="match status" value="1"/>
</dbReference>
<dbReference type="AlphaFoldDB" id="A0AAE5MJC6"/>
<dbReference type="Gene3D" id="1.10.10.60">
    <property type="entry name" value="Homeodomain-like"/>
    <property type="match status" value="1"/>
</dbReference>
<dbReference type="InterPro" id="IPR023772">
    <property type="entry name" value="DNA-bd_HTH_TetR-type_CS"/>
</dbReference>
<evidence type="ECO:0000256" key="1">
    <source>
        <dbReference type="ARBA" id="ARBA00022491"/>
    </source>
</evidence>
<dbReference type="Proteomes" id="UP000193518">
    <property type="component" value="Unassembled WGS sequence"/>
</dbReference>
<evidence type="ECO:0000313" key="7">
    <source>
        <dbReference type="EMBL" id="ORM28322.1"/>
    </source>
</evidence>
<feature type="domain" description="HTH tetR-type" evidence="6">
    <location>
        <begin position="8"/>
        <end position="68"/>
    </location>
</feature>
<dbReference type="GO" id="GO:0000976">
    <property type="term" value="F:transcription cis-regulatory region binding"/>
    <property type="evidence" value="ECO:0007669"/>
    <property type="project" value="TreeGrafter"/>
</dbReference>
<protein>
    <submittedName>
        <fullName evidence="7">TetR family transcriptional regulator</fullName>
    </submittedName>
</protein>
<reference evidence="7 8" key="1">
    <citation type="journal article" date="2016" name="Genome Biol. Evol.">
        <title>Pangenome and Phylogenomic Analysis of the Pathogenic Actinobacterium Rhodococcus equi.</title>
        <authorList>
            <person name="Anastasi E."/>
            <person name="MacArthur I."/>
            <person name="Scortti M."/>
            <person name="Alvarez S."/>
            <person name="Giguere S."/>
            <person name="Vazquez-Boland J.A."/>
        </authorList>
    </citation>
    <scope>NUCLEOTIDE SEQUENCE [LARGE SCALE GENOMIC DNA]</scope>
    <source>
        <strain evidence="7 8">PAM1271</strain>
    </source>
</reference>
<feature type="DNA-binding region" description="H-T-H motif" evidence="5">
    <location>
        <begin position="31"/>
        <end position="50"/>
    </location>
</feature>
<dbReference type="InterPro" id="IPR036271">
    <property type="entry name" value="Tet_transcr_reg_TetR-rel_C_sf"/>
</dbReference>
<keyword evidence="4" id="KW-0804">Transcription</keyword>
<dbReference type="InterPro" id="IPR001647">
    <property type="entry name" value="HTH_TetR"/>
</dbReference>
<dbReference type="SUPFAM" id="SSF46689">
    <property type="entry name" value="Homeodomain-like"/>
    <property type="match status" value="1"/>
</dbReference>
<dbReference type="Pfam" id="PF00440">
    <property type="entry name" value="TetR_N"/>
    <property type="match status" value="1"/>
</dbReference>
<evidence type="ECO:0000256" key="3">
    <source>
        <dbReference type="ARBA" id="ARBA00023125"/>
    </source>
</evidence>
<dbReference type="RefSeq" id="WP_044991432.1">
    <property type="nucleotide sequence ID" value="NZ_AP025268.1"/>
</dbReference>
<dbReference type="GO" id="GO:0003700">
    <property type="term" value="F:DNA-binding transcription factor activity"/>
    <property type="evidence" value="ECO:0007669"/>
    <property type="project" value="TreeGrafter"/>
</dbReference>
<sequence length="245" mass="27312">MSRPRATPSRRPEIVECAARMFSSRGVAATTVRDIADEVGLHSGSLYHYFGSKDELVSEILIAFLDDLTCSYASEIRWSVAAPEQLRDLIHVSLRVAVRHPHASEIYDKEFGVLPTLPGYRHIDARVLEAQDVWSRILANGIAENSFRRDFESAQLQRLLREIVWTATRWHRDSLDADHVMLSTTLVDLFVDGITARAPGSPAPAAAAVRADPFRERGAGDEIGQLRREVQALRGVVEELRLSSA</sequence>
<evidence type="ECO:0000259" key="6">
    <source>
        <dbReference type="PROSITE" id="PS50977"/>
    </source>
</evidence>
<dbReference type="PROSITE" id="PS01081">
    <property type="entry name" value="HTH_TETR_1"/>
    <property type="match status" value="1"/>
</dbReference>
<organism evidence="7 8">
    <name type="scientific">Rhodococcus hoagii</name>
    <name type="common">Corynebacterium equii</name>
    <dbReference type="NCBI Taxonomy" id="43767"/>
    <lineage>
        <taxon>Bacteria</taxon>
        <taxon>Bacillati</taxon>
        <taxon>Actinomycetota</taxon>
        <taxon>Actinomycetes</taxon>
        <taxon>Mycobacteriales</taxon>
        <taxon>Nocardiaceae</taxon>
        <taxon>Prescottella</taxon>
    </lineage>
</organism>
<keyword evidence="1" id="KW-0678">Repressor</keyword>
<evidence type="ECO:0000256" key="5">
    <source>
        <dbReference type="PROSITE-ProRule" id="PRU00335"/>
    </source>
</evidence>
<dbReference type="SUPFAM" id="SSF48498">
    <property type="entry name" value="Tetracyclin repressor-like, C-terminal domain"/>
    <property type="match status" value="1"/>
</dbReference>
<name>A0AAE5MJC6_RHOHA</name>
<evidence type="ECO:0000313" key="8">
    <source>
        <dbReference type="Proteomes" id="UP000193518"/>
    </source>
</evidence>
<keyword evidence="3 5" id="KW-0238">DNA-binding</keyword>
<gene>
    <name evidence="7" type="ORF">A5N68_09360</name>
</gene>
<evidence type="ECO:0000256" key="2">
    <source>
        <dbReference type="ARBA" id="ARBA00023015"/>
    </source>
</evidence>
<dbReference type="InterPro" id="IPR050109">
    <property type="entry name" value="HTH-type_TetR-like_transc_reg"/>
</dbReference>